<accession>A0A5R9Q6R3</accession>
<feature type="chain" id="PRO_5024394574" description="Cytochrome c domain-containing protein" evidence="7">
    <location>
        <begin position="24"/>
        <end position="179"/>
    </location>
</feature>
<dbReference type="InterPro" id="IPR036909">
    <property type="entry name" value="Cyt_c-like_dom_sf"/>
</dbReference>
<evidence type="ECO:0000256" key="3">
    <source>
        <dbReference type="ARBA" id="ARBA00022723"/>
    </source>
</evidence>
<evidence type="ECO:0000256" key="7">
    <source>
        <dbReference type="SAM" id="SignalP"/>
    </source>
</evidence>
<sequence length="179" mass="19603">MKSIIQILLVASLYLLSAFSSYAQEKISGAEVINNNCARCHNARAVHEFSIPEWKVIMPHMREKAHLTGKETQAVLEFLELTSQSVPLAKKIAPETPIAPDGKQLFTQFGCQGCHSFKGDGGTVGPALDETIKNKGIGFFINKLQNPQFNNSSSPMPKMPLNEQQIKAIAEYIKSSGNA</sequence>
<dbReference type="AlphaFoldDB" id="A0A5R9Q6R3"/>
<feature type="domain" description="Cytochrome c" evidence="8">
    <location>
        <begin position="97"/>
        <end position="177"/>
    </location>
</feature>
<dbReference type="OrthoDB" id="9794982at2"/>
<dbReference type="EMBL" id="PPSW01000003">
    <property type="protein sequence ID" value="TLX48838.1"/>
    <property type="molecule type" value="Genomic_DNA"/>
</dbReference>
<feature type="signal peptide" evidence="7">
    <location>
        <begin position="1"/>
        <end position="23"/>
    </location>
</feature>
<dbReference type="Gene3D" id="1.10.760.10">
    <property type="entry name" value="Cytochrome c-like domain"/>
    <property type="match status" value="2"/>
</dbReference>
<dbReference type="InterPro" id="IPR009056">
    <property type="entry name" value="Cyt_c-like_dom"/>
</dbReference>
<dbReference type="SUPFAM" id="SSF46626">
    <property type="entry name" value="Cytochrome c"/>
    <property type="match status" value="2"/>
</dbReference>
<evidence type="ECO:0000256" key="6">
    <source>
        <dbReference type="PROSITE-ProRule" id="PRU00433"/>
    </source>
</evidence>
<dbReference type="GO" id="GO:0009055">
    <property type="term" value="F:electron transfer activity"/>
    <property type="evidence" value="ECO:0007669"/>
    <property type="project" value="InterPro"/>
</dbReference>
<keyword evidence="3 6" id="KW-0479">Metal-binding</keyword>
<protein>
    <recommendedName>
        <fullName evidence="8">Cytochrome c domain-containing protein</fullName>
    </recommendedName>
</protein>
<gene>
    <name evidence="9" type="ORF">C1E24_01660</name>
</gene>
<dbReference type="PANTHER" id="PTHR37823:SF1">
    <property type="entry name" value="CYTOCHROME C-553-LIKE"/>
    <property type="match status" value="1"/>
</dbReference>
<keyword evidence="7" id="KW-0732">Signal</keyword>
<dbReference type="InterPro" id="IPR051811">
    <property type="entry name" value="Cytochrome_c550/c551-like"/>
</dbReference>
<dbReference type="PROSITE" id="PS51007">
    <property type="entry name" value="CYTC"/>
    <property type="match status" value="1"/>
</dbReference>
<reference evidence="9 10" key="1">
    <citation type="submission" date="2018-01" db="EMBL/GenBank/DDBJ databases">
        <title>Co-occurrence of chitin degradation, pigmentation and bioactivity in marine Pseudoalteromonas.</title>
        <authorList>
            <person name="Paulsen S."/>
            <person name="Gram L."/>
            <person name="Machado H."/>
        </authorList>
    </citation>
    <scope>NUCLEOTIDE SEQUENCE [LARGE SCALE GENOMIC DNA]</scope>
    <source>
        <strain evidence="9 10">S3663</strain>
    </source>
</reference>
<keyword evidence="1" id="KW-0813">Transport</keyword>
<keyword evidence="4" id="KW-0249">Electron transport</keyword>
<evidence type="ECO:0000313" key="9">
    <source>
        <dbReference type="EMBL" id="TLX48838.1"/>
    </source>
</evidence>
<dbReference type="Proteomes" id="UP000309186">
    <property type="component" value="Unassembled WGS sequence"/>
</dbReference>
<evidence type="ECO:0000256" key="1">
    <source>
        <dbReference type="ARBA" id="ARBA00022448"/>
    </source>
</evidence>
<evidence type="ECO:0000313" key="10">
    <source>
        <dbReference type="Proteomes" id="UP000309186"/>
    </source>
</evidence>
<evidence type="ECO:0000259" key="8">
    <source>
        <dbReference type="PROSITE" id="PS51007"/>
    </source>
</evidence>
<keyword evidence="2 6" id="KW-0349">Heme</keyword>
<evidence type="ECO:0000256" key="5">
    <source>
        <dbReference type="ARBA" id="ARBA00023004"/>
    </source>
</evidence>
<dbReference type="RefSeq" id="WP_138478136.1">
    <property type="nucleotide sequence ID" value="NZ_PPSW01000003.1"/>
</dbReference>
<dbReference type="GO" id="GO:0020037">
    <property type="term" value="F:heme binding"/>
    <property type="evidence" value="ECO:0007669"/>
    <property type="project" value="InterPro"/>
</dbReference>
<organism evidence="9 10">
    <name type="scientific">Pseudoalteromonas phenolica</name>
    <dbReference type="NCBI Taxonomy" id="161398"/>
    <lineage>
        <taxon>Bacteria</taxon>
        <taxon>Pseudomonadati</taxon>
        <taxon>Pseudomonadota</taxon>
        <taxon>Gammaproteobacteria</taxon>
        <taxon>Alteromonadales</taxon>
        <taxon>Pseudoalteromonadaceae</taxon>
        <taxon>Pseudoalteromonas</taxon>
    </lineage>
</organism>
<proteinExistence type="predicted"/>
<keyword evidence="5 6" id="KW-0408">Iron</keyword>
<evidence type="ECO:0000256" key="2">
    <source>
        <dbReference type="ARBA" id="ARBA00022617"/>
    </source>
</evidence>
<dbReference type="PANTHER" id="PTHR37823">
    <property type="entry name" value="CYTOCHROME C-553-LIKE"/>
    <property type="match status" value="1"/>
</dbReference>
<dbReference type="Pfam" id="PF00034">
    <property type="entry name" value="Cytochrom_C"/>
    <property type="match status" value="1"/>
</dbReference>
<comment type="caution">
    <text evidence="9">The sequence shown here is derived from an EMBL/GenBank/DDBJ whole genome shotgun (WGS) entry which is preliminary data.</text>
</comment>
<name>A0A5R9Q6R3_9GAMM</name>
<dbReference type="GO" id="GO:0046872">
    <property type="term" value="F:metal ion binding"/>
    <property type="evidence" value="ECO:0007669"/>
    <property type="project" value="UniProtKB-KW"/>
</dbReference>
<evidence type="ECO:0000256" key="4">
    <source>
        <dbReference type="ARBA" id="ARBA00022982"/>
    </source>
</evidence>